<proteinExistence type="predicted"/>
<evidence type="ECO:0000256" key="1">
    <source>
        <dbReference type="ARBA" id="ARBA00004167"/>
    </source>
</evidence>
<evidence type="ECO:0000313" key="8">
    <source>
        <dbReference type="EMBL" id="CEK79970.1"/>
    </source>
</evidence>
<dbReference type="PANTHER" id="PTHR21377">
    <property type="entry name" value="PROTEIN FAM210B, MITOCHONDRIAL"/>
    <property type="match status" value="1"/>
</dbReference>
<dbReference type="InterPro" id="IPR009688">
    <property type="entry name" value="FAM210A/B-like_dom"/>
</dbReference>
<protein>
    <recommendedName>
        <fullName evidence="7">DUF1279 domain-containing protein</fullName>
    </recommendedName>
</protein>
<evidence type="ECO:0000256" key="2">
    <source>
        <dbReference type="ARBA" id="ARBA00022692"/>
    </source>
</evidence>
<accession>A0A0B7AJ99</accession>
<gene>
    <name evidence="8" type="primary">ORF118414</name>
</gene>
<organism evidence="8">
    <name type="scientific">Arion vulgaris</name>
    <dbReference type="NCBI Taxonomy" id="1028688"/>
    <lineage>
        <taxon>Eukaryota</taxon>
        <taxon>Metazoa</taxon>
        <taxon>Spiralia</taxon>
        <taxon>Lophotrochozoa</taxon>
        <taxon>Mollusca</taxon>
        <taxon>Gastropoda</taxon>
        <taxon>Heterobranchia</taxon>
        <taxon>Euthyneura</taxon>
        <taxon>Panpulmonata</taxon>
        <taxon>Eupulmonata</taxon>
        <taxon>Stylommatophora</taxon>
        <taxon>Helicina</taxon>
        <taxon>Arionoidea</taxon>
        <taxon>Arionidae</taxon>
        <taxon>Arion</taxon>
    </lineage>
</organism>
<comment type="subcellular location">
    <subcellularLocation>
        <location evidence="1">Membrane</location>
        <topology evidence="1">Single-pass membrane protein</topology>
    </subcellularLocation>
</comment>
<dbReference type="EMBL" id="HACG01033105">
    <property type="protein sequence ID" value="CEK79970.1"/>
    <property type="molecule type" value="Transcribed_RNA"/>
</dbReference>
<sequence>MSTFNMTLSQVSRSYLLYHPLKQHFSPLNKILSKRHCFWGWSSSLHYAATKGHFLQVSSSPKAEMDKQQYIHSTLLFINTPTYLNISVGSCPISFVQWRNFSNVPPGKTDKSANKSIEEPAEAGKGGTELTQDGSVTDKNVDGSDPTQKLTLYQRFKKTYKEHGKILVAVHLVTSAVWFGSFYATAKCGFDIVALMEKWNFSETIIAKFRSGSVGDIAVAYLMYKLATPARYTVTLAGTNLAIRYLRKGGKIPQVAQEDTIRSMYREGRDDLKQRSRVHWRKLEKKHRNRSRNVHTKDKH</sequence>
<evidence type="ECO:0000256" key="6">
    <source>
        <dbReference type="SAM" id="MobiDB-lite"/>
    </source>
</evidence>
<dbReference type="GO" id="GO:0005739">
    <property type="term" value="C:mitochondrion"/>
    <property type="evidence" value="ECO:0007669"/>
    <property type="project" value="TreeGrafter"/>
</dbReference>
<dbReference type="Pfam" id="PF06916">
    <property type="entry name" value="FAM210A-B_dom"/>
    <property type="match status" value="1"/>
</dbReference>
<evidence type="ECO:0000256" key="4">
    <source>
        <dbReference type="ARBA" id="ARBA00023054"/>
    </source>
</evidence>
<feature type="region of interest" description="Disordered" evidence="6">
    <location>
        <begin position="119"/>
        <end position="143"/>
    </location>
</feature>
<dbReference type="InterPro" id="IPR045866">
    <property type="entry name" value="FAM210A/B-like"/>
</dbReference>
<dbReference type="GO" id="GO:0016020">
    <property type="term" value="C:membrane"/>
    <property type="evidence" value="ECO:0007669"/>
    <property type="project" value="UniProtKB-SubCell"/>
</dbReference>
<keyword evidence="4" id="KW-0175">Coiled coil</keyword>
<keyword evidence="3" id="KW-1133">Transmembrane helix</keyword>
<evidence type="ECO:0000256" key="3">
    <source>
        <dbReference type="ARBA" id="ARBA00022989"/>
    </source>
</evidence>
<dbReference type="AlphaFoldDB" id="A0A0B7AJ99"/>
<feature type="domain" description="DUF1279" evidence="7">
    <location>
        <begin position="154"/>
        <end position="240"/>
    </location>
</feature>
<keyword evidence="2" id="KW-0812">Transmembrane</keyword>
<feature type="compositionally biased region" description="Polar residues" evidence="6">
    <location>
        <begin position="129"/>
        <end position="138"/>
    </location>
</feature>
<keyword evidence="5" id="KW-0472">Membrane</keyword>
<reference evidence="8" key="1">
    <citation type="submission" date="2014-12" db="EMBL/GenBank/DDBJ databases">
        <title>Insight into the proteome of Arion vulgaris.</title>
        <authorList>
            <person name="Aradska J."/>
            <person name="Bulat T."/>
            <person name="Smidak R."/>
            <person name="Sarate P."/>
            <person name="Gangsoo J."/>
            <person name="Sialana F."/>
            <person name="Bilban M."/>
            <person name="Lubec G."/>
        </authorList>
    </citation>
    <scope>NUCLEOTIDE SEQUENCE</scope>
    <source>
        <tissue evidence="8">Skin</tissue>
    </source>
</reference>
<name>A0A0B7AJ99_9EUPU</name>
<evidence type="ECO:0000256" key="5">
    <source>
        <dbReference type="ARBA" id="ARBA00023136"/>
    </source>
</evidence>
<dbReference type="PANTHER" id="PTHR21377:SF1">
    <property type="entry name" value="PROTEIN FAM210A"/>
    <property type="match status" value="1"/>
</dbReference>
<evidence type="ECO:0000259" key="7">
    <source>
        <dbReference type="Pfam" id="PF06916"/>
    </source>
</evidence>